<dbReference type="InterPro" id="IPR041121">
    <property type="entry name" value="SDH_C"/>
</dbReference>
<protein>
    <submittedName>
        <fullName evidence="2">Shikimate dehydrogenase</fullName>
    </submittedName>
</protein>
<feature type="non-terminal residue" evidence="2">
    <location>
        <position position="1"/>
    </location>
</feature>
<dbReference type="EMBL" id="JBHTHR010000246">
    <property type="protein sequence ID" value="MFD0801558.1"/>
    <property type="molecule type" value="Genomic_DNA"/>
</dbReference>
<proteinExistence type="predicted"/>
<accession>A0ABW3BE49</accession>
<keyword evidence="3" id="KW-1185">Reference proteome</keyword>
<evidence type="ECO:0000313" key="2">
    <source>
        <dbReference type="EMBL" id="MFD0801558.1"/>
    </source>
</evidence>
<evidence type="ECO:0000313" key="3">
    <source>
        <dbReference type="Proteomes" id="UP001596956"/>
    </source>
</evidence>
<comment type="caution">
    <text evidence="2">The sequence shown here is derived from an EMBL/GenBank/DDBJ whole genome shotgun (WGS) entry which is preliminary data.</text>
</comment>
<dbReference type="Pfam" id="PF18317">
    <property type="entry name" value="SDH_C"/>
    <property type="match status" value="1"/>
</dbReference>
<dbReference type="Proteomes" id="UP001596956">
    <property type="component" value="Unassembled WGS sequence"/>
</dbReference>
<organism evidence="2 3">
    <name type="scientific">Streptomonospora algeriensis</name>
    <dbReference type="NCBI Taxonomy" id="995084"/>
    <lineage>
        <taxon>Bacteria</taxon>
        <taxon>Bacillati</taxon>
        <taxon>Actinomycetota</taxon>
        <taxon>Actinomycetes</taxon>
        <taxon>Streptosporangiales</taxon>
        <taxon>Nocardiopsidaceae</taxon>
        <taxon>Streptomonospora</taxon>
    </lineage>
</organism>
<evidence type="ECO:0000259" key="1">
    <source>
        <dbReference type="Pfam" id="PF18317"/>
    </source>
</evidence>
<dbReference type="Gene3D" id="3.40.50.720">
    <property type="entry name" value="NAD(P)-binding Rossmann-like Domain"/>
    <property type="match status" value="1"/>
</dbReference>
<sequence>GRTVVGGFAMLLHQAARQVELMTGAEPAPVEAMRAAGLAELDRRATAGGAQS</sequence>
<gene>
    <name evidence="2" type="ORF">ACFQZU_09530</name>
</gene>
<reference evidence="3" key="1">
    <citation type="journal article" date="2019" name="Int. J. Syst. Evol. Microbiol.">
        <title>The Global Catalogue of Microorganisms (GCM) 10K type strain sequencing project: providing services to taxonomists for standard genome sequencing and annotation.</title>
        <authorList>
            <consortium name="The Broad Institute Genomics Platform"/>
            <consortium name="The Broad Institute Genome Sequencing Center for Infectious Disease"/>
            <person name="Wu L."/>
            <person name="Ma J."/>
        </authorList>
    </citation>
    <scope>NUCLEOTIDE SEQUENCE [LARGE SCALE GENOMIC DNA]</scope>
    <source>
        <strain evidence="3">CCUG 63369</strain>
    </source>
</reference>
<name>A0ABW3BE49_9ACTN</name>
<feature type="domain" description="SDH C-terminal" evidence="1">
    <location>
        <begin position="7"/>
        <end position="36"/>
    </location>
</feature>